<evidence type="ECO:0000256" key="1">
    <source>
        <dbReference type="ARBA" id="ARBA00001198"/>
    </source>
</evidence>
<evidence type="ECO:0000313" key="19">
    <source>
        <dbReference type="Proteomes" id="UP000245207"/>
    </source>
</evidence>
<dbReference type="EMBL" id="PKPP01002218">
    <property type="protein sequence ID" value="PWA76817.1"/>
    <property type="molecule type" value="Genomic_DNA"/>
</dbReference>
<dbReference type="Gene3D" id="3.60.20.10">
    <property type="entry name" value="Glutamine Phosphoribosylpyrophosphate, subunit 1, domain 1"/>
    <property type="match status" value="1"/>
</dbReference>
<comment type="caution">
    <text evidence="18">The sequence shown here is derived from an EMBL/GenBank/DDBJ whole genome shotgun (WGS) entry which is preliminary data.</text>
</comment>
<organism evidence="18 19">
    <name type="scientific">Artemisia annua</name>
    <name type="common">Sweet wormwood</name>
    <dbReference type="NCBI Taxonomy" id="35608"/>
    <lineage>
        <taxon>Eukaryota</taxon>
        <taxon>Viridiplantae</taxon>
        <taxon>Streptophyta</taxon>
        <taxon>Embryophyta</taxon>
        <taxon>Tracheophyta</taxon>
        <taxon>Spermatophyta</taxon>
        <taxon>Magnoliopsida</taxon>
        <taxon>eudicotyledons</taxon>
        <taxon>Gunneridae</taxon>
        <taxon>Pentapetalae</taxon>
        <taxon>asterids</taxon>
        <taxon>campanulids</taxon>
        <taxon>Asterales</taxon>
        <taxon>Asteraceae</taxon>
        <taxon>Asteroideae</taxon>
        <taxon>Anthemideae</taxon>
        <taxon>Artemisiinae</taxon>
        <taxon>Artemisia</taxon>
    </lineage>
</organism>
<evidence type="ECO:0000256" key="8">
    <source>
        <dbReference type="ARBA" id="ARBA00022490"/>
    </source>
</evidence>
<comment type="cofactor">
    <cofactor evidence="2">
        <name>heme</name>
        <dbReference type="ChEBI" id="CHEBI:30413"/>
    </cofactor>
</comment>
<dbReference type="CDD" id="cd03763">
    <property type="entry name" value="proteasome_beta_type_7"/>
    <property type="match status" value="1"/>
</dbReference>
<evidence type="ECO:0000256" key="15">
    <source>
        <dbReference type="ARBA" id="ARBA00023004"/>
    </source>
</evidence>
<evidence type="ECO:0000256" key="13">
    <source>
        <dbReference type="ARBA" id="ARBA00022942"/>
    </source>
</evidence>
<evidence type="ECO:0000256" key="2">
    <source>
        <dbReference type="ARBA" id="ARBA00001971"/>
    </source>
</evidence>
<evidence type="ECO:0000256" key="17">
    <source>
        <dbReference type="ARBA" id="ARBA00075921"/>
    </source>
</evidence>
<dbReference type="PRINTS" id="PR00141">
    <property type="entry name" value="PROTEASOME"/>
</dbReference>
<dbReference type="FunFam" id="3.60.20.10:FF:000005">
    <property type="entry name" value="Proteasome subunit beta type-2"/>
    <property type="match status" value="1"/>
</dbReference>
<dbReference type="PANTHER" id="PTHR24296">
    <property type="entry name" value="CYTOCHROME P450"/>
    <property type="match status" value="1"/>
</dbReference>
<comment type="catalytic activity">
    <reaction evidence="1">
        <text>Cleavage of peptide bonds with very broad specificity.</text>
        <dbReference type="EC" id="3.4.25.1"/>
    </reaction>
</comment>
<dbReference type="GO" id="GO:0004497">
    <property type="term" value="F:monooxygenase activity"/>
    <property type="evidence" value="ECO:0007669"/>
    <property type="project" value="InterPro"/>
</dbReference>
<dbReference type="PROSITE" id="PS51476">
    <property type="entry name" value="PROTEASOME_BETA_2"/>
    <property type="match status" value="1"/>
</dbReference>
<dbReference type="GO" id="GO:0016705">
    <property type="term" value="F:oxidoreductase activity, acting on paired donors, with incorporation or reduction of molecular oxygen"/>
    <property type="evidence" value="ECO:0007669"/>
    <property type="project" value="InterPro"/>
</dbReference>
<keyword evidence="14" id="KW-0560">Oxidoreductase</keyword>
<keyword evidence="19" id="KW-1185">Reference proteome</keyword>
<gene>
    <name evidence="18" type="ORF">CTI12_AA230640</name>
</gene>
<evidence type="ECO:0000313" key="18">
    <source>
        <dbReference type="EMBL" id="PWA76817.1"/>
    </source>
</evidence>
<keyword evidence="10" id="KW-0888">Threonine protease</keyword>
<dbReference type="GO" id="GO:0051603">
    <property type="term" value="P:proteolysis involved in protein catabolic process"/>
    <property type="evidence" value="ECO:0007669"/>
    <property type="project" value="InterPro"/>
</dbReference>
<keyword evidence="12" id="KW-0378">Hydrolase</keyword>
<dbReference type="SUPFAM" id="SSF48264">
    <property type="entry name" value="Cytochrome P450"/>
    <property type="match status" value="2"/>
</dbReference>
<comment type="subunit">
    <text evidence="6">Component of the 20S core complex of the 26S proteasome. The 26S proteasome is composed of a core protease (CP), known as the 20S proteasome, capped at one or both ends by the 19S regulatory particle (RP/PA700). The 20S proteasome core is composed of 28 subunits that are arranged in four stacked rings, resulting in a barrel-shaped structure. The two end rings are each formed by seven alpha subunits, and the two central rings are each formed by seven beta subunits. The catalytic chamber with the active sites is on the inside of the barrel.</text>
</comment>
<keyword evidence="13 18" id="KW-0647">Proteasome</keyword>
<dbReference type="GO" id="GO:0004298">
    <property type="term" value="F:threonine-type endopeptidase activity"/>
    <property type="evidence" value="ECO:0007669"/>
    <property type="project" value="UniProtKB-KW"/>
</dbReference>
<dbReference type="GO" id="GO:0005506">
    <property type="term" value="F:iron ion binding"/>
    <property type="evidence" value="ECO:0007669"/>
    <property type="project" value="InterPro"/>
</dbReference>
<proteinExistence type="inferred from homology"/>
<comment type="similarity">
    <text evidence="5">Belongs to the cytochrome P450 family.</text>
</comment>
<dbReference type="InterPro" id="IPR001128">
    <property type="entry name" value="Cyt_P450"/>
</dbReference>
<keyword evidence="16" id="KW-0539">Nucleus</keyword>
<evidence type="ECO:0000256" key="9">
    <source>
        <dbReference type="ARBA" id="ARBA00022670"/>
    </source>
</evidence>
<keyword evidence="15" id="KW-0408">Iron</keyword>
<dbReference type="GO" id="GO:0005839">
    <property type="term" value="C:proteasome core complex"/>
    <property type="evidence" value="ECO:0007669"/>
    <property type="project" value="InterPro"/>
</dbReference>
<reference evidence="18 19" key="1">
    <citation type="journal article" date="2018" name="Mol. Plant">
        <title>The genome of Artemisia annua provides insight into the evolution of Asteraceae family and artemisinin biosynthesis.</title>
        <authorList>
            <person name="Shen Q."/>
            <person name="Zhang L."/>
            <person name="Liao Z."/>
            <person name="Wang S."/>
            <person name="Yan T."/>
            <person name="Shi P."/>
            <person name="Liu M."/>
            <person name="Fu X."/>
            <person name="Pan Q."/>
            <person name="Wang Y."/>
            <person name="Lv Z."/>
            <person name="Lu X."/>
            <person name="Zhang F."/>
            <person name="Jiang W."/>
            <person name="Ma Y."/>
            <person name="Chen M."/>
            <person name="Hao X."/>
            <person name="Li L."/>
            <person name="Tang Y."/>
            <person name="Lv G."/>
            <person name="Zhou Y."/>
            <person name="Sun X."/>
            <person name="Brodelius P.E."/>
            <person name="Rose J.K.C."/>
            <person name="Tang K."/>
        </authorList>
    </citation>
    <scope>NUCLEOTIDE SEQUENCE [LARGE SCALE GENOMIC DNA]</scope>
    <source>
        <strain evidence="19">cv. Huhao1</strain>
        <tissue evidence="18">Leaf</tissue>
    </source>
</reference>
<evidence type="ECO:0000256" key="16">
    <source>
        <dbReference type="ARBA" id="ARBA00023242"/>
    </source>
</evidence>
<keyword evidence="11" id="KW-0479">Metal-binding</keyword>
<keyword evidence="9" id="KW-0645">Protease</keyword>
<evidence type="ECO:0000256" key="10">
    <source>
        <dbReference type="ARBA" id="ARBA00022698"/>
    </source>
</evidence>
<evidence type="ECO:0000256" key="5">
    <source>
        <dbReference type="ARBA" id="ARBA00010617"/>
    </source>
</evidence>
<dbReference type="InterPro" id="IPR029055">
    <property type="entry name" value="Ntn_hydrolases_N"/>
</dbReference>
<dbReference type="InterPro" id="IPR036396">
    <property type="entry name" value="Cyt_P450_sf"/>
</dbReference>
<evidence type="ECO:0000256" key="4">
    <source>
        <dbReference type="ARBA" id="ARBA00004123"/>
    </source>
</evidence>
<comment type="function">
    <text evidence="3">The proteasome is a multicatalytic proteinase complex which is characterized by its ability to cleave peptides with Arg, Phe, Tyr, Leu, and Glu adjacent to the leaving group at neutral or slightly basic pH. The proteasome has an ATP-dependent proteolytic activity.</text>
</comment>
<dbReference type="AlphaFoldDB" id="A0A2U1NTN1"/>
<evidence type="ECO:0000256" key="7">
    <source>
        <dbReference type="ARBA" id="ARBA00012039"/>
    </source>
</evidence>
<evidence type="ECO:0000256" key="11">
    <source>
        <dbReference type="ARBA" id="ARBA00022723"/>
    </source>
</evidence>
<dbReference type="InterPro" id="IPR023333">
    <property type="entry name" value="Proteasome_suB-type"/>
</dbReference>
<dbReference type="Pfam" id="PF00227">
    <property type="entry name" value="Proteasome"/>
    <property type="match status" value="1"/>
</dbReference>
<keyword evidence="8" id="KW-0963">Cytoplasm</keyword>
<dbReference type="SUPFAM" id="SSF56235">
    <property type="entry name" value="N-terminal nucleophile aminohydrolases (Ntn hydrolases)"/>
    <property type="match status" value="1"/>
</dbReference>
<dbReference type="Pfam" id="PF00067">
    <property type="entry name" value="p450"/>
    <property type="match status" value="2"/>
</dbReference>
<evidence type="ECO:0000256" key="6">
    <source>
        <dbReference type="ARBA" id="ARBA00011517"/>
    </source>
</evidence>
<evidence type="ECO:0000256" key="12">
    <source>
        <dbReference type="ARBA" id="ARBA00022801"/>
    </source>
</evidence>
<evidence type="ECO:0000256" key="3">
    <source>
        <dbReference type="ARBA" id="ARBA00002000"/>
    </source>
</evidence>
<dbReference type="GO" id="GO:0005634">
    <property type="term" value="C:nucleus"/>
    <property type="evidence" value="ECO:0007669"/>
    <property type="project" value="UniProtKB-SubCell"/>
</dbReference>
<name>A0A2U1NTN1_ARTAN</name>
<sequence>MLKTNFKNFPKGKAYKERFNDFLGDGIFNADDELWRTQRHVAISEMHSARFAQFSMDSIKTLVHGKLLKVLEDKKGLAFGVDSGCLEINLPETPFAEAFEKVIVAIMLRFVVPRYLWKPMRYFKIGYEKTLHKSSKIVHDFFEKIVKERKMELLSNKVGNGTSRCDLLSRLILMEQDPTLRPTTDTLIKYGGTINYKGMWFSGSFGIITSDPIIIEYMLKTNFKNFPKGKAYKERFNDFLGDGIFNAEDELWRTQRHVAILEMHSARFAQFSMDSIKTLVHGKLLKVLEDKKGCVIDLQDVLLRFTFDNTCAVAFGVDSGCLEINLPETPFAEAFEKVIVAIMLRFVMPRYLWKPMRYFKIGYEKTLHKSSKIVHDFSEKIVKERKMELLSNKVGNGTSRCDLLSSLILMEQAISESLRLYPPVSFDYKEPQEDGVFPDGTLVKKGSRMIYCMYVMARMETIWGKDCRKFRPERWIKNGEFVSESHFKYTVFNAGPRLCVGDLKMSYEDVPKTGFSFDLCRRNDMLAKKGLKQPGYLKTGTTIVGLIFEPAYGVFGFGLMFRKLAFCGLFSAYNGVILGADTRATEGPIVADKNCEKIHYMAPNIYCCGAGTAADTEAVTDNISSQLKLHRYHTGRESRVVTALTLLKSHLFRYQGHVSAALVLGGVDVTGPHLHTIYPHGSTDTLPYATMGSGSLAAMAIFESEYREGLTRDEGIKLVTKAICSGIFNDLGSGSNVDVCVIEKGKKEYLRNHLTPNPRTYVSTKGYTFSKKTEVLSTKITPLRELVDVVEVGGDAMEE</sequence>
<protein>
    <recommendedName>
        <fullName evidence="7">proteasome endopeptidase complex</fullName>
        <ecNumber evidence="7">3.4.25.1</ecNumber>
    </recommendedName>
    <alternativeName>
        <fullName evidence="17">Proteasome subunit beta type-2</fullName>
    </alternativeName>
</protein>
<dbReference type="Proteomes" id="UP000245207">
    <property type="component" value="Unassembled WGS sequence"/>
</dbReference>
<dbReference type="EC" id="3.4.25.1" evidence="7"/>
<dbReference type="Gene3D" id="1.10.630.10">
    <property type="entry name" value="Cytochrome P450"/>
    <property type="match status" value="3"/>
</dbReference>
<dbReference type="InterPro" id="IPR000243">
    <property type="entry name" value="Pept_T1A_subB"/>
</dbReference>
<dbReference type="InterPro" id="IPR001353">
    <property type="entry name" value="Proteasome_sua/b"/>
</dbReference>
<dbReference type="GO" id="GO:0020037">
    <property type="term" value="F:heme binding"/>
    <property type="evidence" value="ECO:0007669"/>
    <property type="project" value="InterPro"/>
</dbReference>
<evidence type="ECO:0000256" key="14">
    <source>
        <dbReference type="ARBA" id="ARBA00023002"/>
    </source>
</evidence>
<accession>A0A2U1NTN1</accession>
<dbReference type="STRING" id="35608.A0A2U1NTN1"/>
<comment type="subcellular location">
    <subcellularLocation>
        <location evidence="4">Nucleus</location>
    </subcellularLocation>
</comment>
<dbReference type="OrthoDB" id="1470350at2759"/>